<keyword evidence="4" id="KW-1185">Reference proteome</keyword>
<dbReference type="AlphaFoldDB" id="A0A5M3MM33"/>
<dbReference type="OrthoDB" id="21266at2759"/>
<dbReference type="PANTHER" id="PTHR28291:SF1">
    <property type="entry name" value="CTD KINASE SUBUNIT GAMMA"/>
    <property type="match status" value="1"/>
</dbReference>
<comment type="caution">
    <text evidence="3">The sequence shown here is derived from an EMBL/GenBank/DDBJ whole genome shotgun (WGS) entry which is preliminary data.</text>
</comment>
<dbReference type="Pfam" id="PF12243">
    <property type="entry name" value="CTK3"/>
    <property type="match status" value="1"/>
</dbReference>
<proteinExistence type="predicted"/>
<dbReference type="GeneID" id="19207859"/>
<evidence type="ECO:0000256" key="1">
    <source>
        <dbReference type="SAM" id="MobiDB-lite"/>
    </source>
</evidence>
<dbReference type="GO" id="GO:0045943">
    <property type="term" value="P:positive regulation of transcription by RNA polymerase I"/>
    <property type="evidence" value="ECO:0007669"/>
    <property type="project" value="TreeGrafter"/>
</dbReference>
<dbReference type="GO" id="GO:0070692">
    <property type="term" value="C:CTDK-1 complex"/>
    <property type="evidence" value="ECO:0007669"/>
    <property type="project" value="InterPro"/>
</dbReference>
<dbReference type="InterPro" id="IPR042326">
    <property type="entry name" value="Ctk3"/>
</dbReference>
<gene>
    <name evidence="3" type="ORF">CONPUDRAFT_57252</name>
</gene>
<dbReference type="RefSeq" id="XP_007769027.1">
    <property type="nucleotide sequence ID" value="XM_007770837.1"/>
</dbReference>
<dbReference type="OMA" id="ERELWIP"/>
<feature type="compositionally biased region" description="Acidic residues" evidence="1">
    <location>
        <begin position="332"/>
        <end position="344"/>
    </location>
</feature>
<dbReference type="GO" id="GO:0032786">
    <property type="term" value="P:positive regulation of DNA-templated transcription, elongation"/>
    <property type="evidence" value="ECO:0007669"/>
    <property type="project" value="InterPro"/>
</dbReference>
<organism evidence="3 4">
    <name type="scientific">Coniophora puteana (strain RWD-64-598)</name>
    <name type="common">Brown rot fungus</name>
    <dbReference type="NCBI Taxonomy" id="741705"/>
    <lineage>
        <taxon>Eukaryota</taxon>
        <taxon>Fungi</taxon>
        <taxon>Dikarya</taxon>
        <taxon>Basidiomycota</taxon>
        <taxon>Agaricomycotina</taxon>
        <taxon>Agaricomycetes</taxon>
        <taxon>Agaricomycetidae</taxon>
        <taxon>Boletales</taxon>
        <taxon>Coniophorineae</taxon>
        <taxon>Coniophoraceae</taxon>
        <taxon>Coniophora</taxon>
    </lineage>
</organism>
<dbReference type="Pfam" id="PF12350">
    <property type="entry name" value="CTK3_C"/>
    <property type="match status" value="1"/>
</dbReference>
<feature type="compositionally biased region" description="Gly residues" evidence="1">
    <location>
        <begin position="309"/>
        <end position="321"/>
    </location>
</feature>
<dbReference type="PROSITE" id="PS51391">
    <property type="entry name" value="CID"/>
    <property type="match status" value="1"/>
</dbReference>
<evidence type="ECO:0000313" key="3">
    <source>
        <dbReference type="EMBL" id="EIW80173.1"/>
    </source>
</evidence>
<feature type="region of interest" description="Disordered" evidence="1">
    <location>
        <begin position="175"/>
        <end position="202"/>
    </location>
</feature>
<sequence length="344" mass="38117">MDPFEVRMQFISLLRNLSASRDSIQKVVSYSLKYFSRCGEDLWDCIVEQCQKGTINHRINILYFLDSLCETSLLAKAHRPPPPDPSSSLNKQLLASSSSSGAGADLGSFYVDFVSRDLEKIVQCVVPEGRQGLPNLSSTKQILGNWRSKRVIDPHKIDRALSSLDARLASASTSVSLPASDAPTAHPRPHSSHQQSLLPRNEVFKRIEEDRERHKRLRERRWVQSIPNPSSVAHPVAAALGGASGLAAFLPLTEAEERELPLDVEFENEWETTSDWNEDDVEAVMEERELWIPGGGSGTTNPMNVVFRGQGGGMDLEGGTGENTVRERVPEELGEEPMDLEDTA</sequence>
<dbReference type="InterPro" id="IPR024637">
    <property type="entry name" value="Ctk3_C"/>
</dbReference>
<evidence type="ECO:0000259" key="2">
    <source>
        <dbReference type="PROSITE" id="PS51391"/>
    </source>
</evidence>
<dbReference type="KEGG" id="cput:CONPUDRAFT_57252"/>
<dbReference type="Proteomes" id="UP000053558">
    <property type="component" value="Unassembled WGS sequence"/>
</dbReference>
<feature type="domain" description="CID" evidence="2">
    <location>
        <begin position="2"/>
        <end position="168"/>
    </location>
</feature>
<dbReference type="PANTHER" id="PTHR28291">
    <property type="entry name" value="CTD KINASE SUBUNIT GAMMA"/>
    <property type="match status" value="1"/>
</dbReference>
<dbReference type="EMBL" id="JH711579">
    <property type="protein sequence ID" value="EIW80173.1"/>
    <property type="molecule type" value="Genomic_DNA"/>
</dbReference>
<dbReference type="Gene3D" id="1.25.40.90">
    <property type="match status" value="1"/>
</dbReference>
<protein>
    <recommendedName>
        <fullName evidence="2">CID domain-containing protein</fullName>
    </recommendedName>
</protein>
<dbReference type="InterPro" id="IPR024638">
    <property type="entry name" value="Ctk3_N"/>
</dbReference>
<dbReference type="InterPro" id="IPR006569">
    <property type="entry name" value="CID_dom"/>
</dbReference>
<evidence type="ECO:0000313" key="4">
    <source>
        <dbReference type="Proteomes" id="UP000053558"/>
    </source>
</evidence>
<dbReference type="InterPro" id="IPR008942">
    <property type="entry name" value="ENTH_VHS"/>
</dbReference>
<name>A0A5M3MM33_CONPW</name>
<accession>A0A5M3MM33</accession>
<feature type="region of interest" description="Disordered" evidence="1">
    <location>
        <begin position="292"/>
        <end position="344"/>
    </location>
</feature>
<reference evidence="4" key="1">
    <citation type="journal article" date="2012" name="Science">
        <title>The Paleozoic origin of enzymatic lignin decomposition reconstructed from 31 fungal genomes.</title>
        <authorList>
            <person name="Floudas D."/>
            <person name="Binder M."/>
            <person name="Riley R."/>
            <person name="Barry K."/>
            <person name="Blanchette R.A."/>
            <person name="Henrissat B."/>
            <person name="Martinez A.T."/>
            <person name="Otillar R."/>
            <person name="Spatafora J.W."/>
            <person name="Yadav J.S."/>
            <person name="Aerts A."/>
            <person name="Benoit I."/>
            <person name="Boyd A."/>
            <person name="Carlson A."/>
            <person name="Copeland A."/>
            <person name="Coutinho P.M."/>
            <person name="de Vries R.P."/>
            <person name="Ferreira P."/>
            <person name="Findley K."/>
            <person name="Foster B."/>
            <person name="Gaskell J."/>
            <person name="Glotzer D."/>
            <person name="Gorecki P."/>
            <person name="Heitman J."/>
            <person name="Hesse C."/>
            <person name="Hori C."/>
            <person name="Igarashi K."/>
            <person name="Jurgens J.A."/>
            <person name="Kallen N."/>
            <person name="Kersten P."/>
            <person name="Kohler A."/>
            <person name="Kuees U."/>
            <person name="Kumar T.K.A."/>
            <person name="Kuo A."/>
            <person name="LaButti K."/>
            <person name="Larrondo L.F."/>
            <person name="Lindquist E."/>
            <person name="Ling A."/>
            <person name="Lombard V."/>
            <person name="Lucas S."/>
            <person name="Lundell T."/>
            <person name="Martin R."/>
            <person name="McLaughlin D.J."/>
            <person name="Morgenstern I."/>
            <person name="Morin E."/>
            <person name="Murat C."/>
            <person name="Nagy L.G."/>
            <person name="Nolan M."/>
            <person name="Ohm R.A."/>
            <person name="Patyshakuliyeva A."/>
            <person name="Rokas A."/>
            <person name="Ruiz-Duenas F.J."/>
            <person name="Sabat G."/>
            <person name="Salamov A."/>
            <person name="Samejima M."/>
            <person name="Schmutz J."/>
            <person name="Slot J.C."/>
            <person name="St John F."/>
            <person name="Stenlid J."/>
            <person name="Sun H."/>
            <person name="Sun S."/>
            <person name="Syed K."/>
            <person name="Tsang A."/>
            <person name="Wiebenga A."/>
            <person name="Young D."/>
            <person name="Pisabarro A."/>
            <person name="Eastwood D.C."/>
            <person name="Martin F."/>
            <person name="Cullen D."/>
            <person name="Grigoriev I.V."/>
            <person name="Hibbett D.S."/>
        </authorList>
    </citation>
    <scope>NUCLEOTIDE SEQUENCE [LARGE SCALE GENOMIC DNA]</scope>
    <source>
        <strain evidence="4">RWD-64-598 SS2</strain>
    </source>
</reference>